<reference evidence="3" key="1">
    <citation type="submission" date="2020-08" db="EMBL/GenBank/DDBJ databases">
        <title>Genome sequencing and assembly of the red palm weevil Rhynchophorus ferrugineus.</title>
        <authorList>
            <person name="Dias G.B."/>
            <person name="Bergman C.M."/>
            <person name="Manee M."/>
        </authorList>
    </citation>
    <scope>NUCLEOTIDE SEQUENCE</scope>
    <source>
        <strain evidence="3">AA-2017</strain>
        <tissue evidence="3">Whole larva</tissue>
    </source>
</reference>
<feature type="region of interest" description="Disordered" evidence="1">
    <location>
        <begin position="73"/>
        <end position="129"/>
    </location>
</feature>
<dbReference type="Gene3D" id="1.10.30.10">
    <property type="entry name" value="High mobility group box domain"/>
    <property type="match status" value="1"/>
</dbReference>
<dbReference type="GO" id="GO:0005634">
    <property type="term" value="C:nucleus"/>
    <property type="evidence" value="ECO:0007669"/>
    <property type="project" value="UniProtKB-ARBA"/>
</dbReference>
<feature type="domain" description="HMG box" evidence="2">
    <location>
        <begin position="21"/>
        <end position="94"/>
    </location>
</feature>
<dbReference type="SUPFAM" id="SSF47095">
    <property type="entry name" value="HMG-box"/>
    <property type="match status" value="1"/>
</dbReference>
<proteinExistence type="predicted"/>
<dbReference type="Pfam" id="PF00505">
    <property type="entry name" value="HMG_box"/>
    <property type="match status" value="1"/>
</dbReference>
<dbReference type="InterPro" id="IPR009071">
    <property type="entry name" value="HMG_box_dom"/>
</dbReference>
<dbReference type="EMBL" id="JAACXV010000053">
    <property type="protein sequence ID" value="KAF7285475.1"/>
    <property type="molecule type" value="Genomic_DNA"/>
</dbReference>
<protein>
    <recommendedName>
        <fullName evidence="2">HMG box domain-containing protein</fullName>
    </recommendedName>
</protein>
<feature type="compositionally biased region" description="Basic residues" evidence="1">
    <location>
        <begin position="81"/>
        <end position="99"/>
    </location>
</feature>
<dbReference type="CDD" id="cd00084">
    <property type="entry name" value="HMG-box_SF"/>
    <property type="match status" value="1"/>
</dbReference>
<gene>
    <name evidence="3" type="ORF">GWI33_010573</name>
</gene>
<feature type="region of interest" description="Disordered" evidence="1">
    <location>
        <begin position="1"/>
        <end position="26"/>
    </location>
</feature>
<dbReference type="OrthoDB" id="7675944at2759"/>
<accession>A0A834IX24</accession>
<keyword evidence="4" id="KW-1185">Reference proteome</keyword>
<feature type="compositionally biased region" description="Polar residues" evidence="1">
    <location>
        <begin position="1"/>
        <end position="13"/>
    </location>
</feature>
<dbReference type="InterPro" id="IPR036910">
    <property type="entry name" value="HMG_box_dom_sf"/>
</dbReference>
<evidence type="ECO:0000259" key="2">
    <source>
        <dbReference type="SMART" id="SM00398"/>
    </source>
</evidence>
<evidence type="ECO:0000256" key="1">
    <source>
        <dbReference type="SAM" id="MobiDB-lite"/>
    </source>
</evidence>
<evidence type="ECO:0000313" key="4">
    <source>
        <dbReference type="Proteomes" id="UP000625711"/>
    </source>
</evidence>
<name>A0A834IX24_RHYFE</name>
<sequence>MSNQPTTSENSPSKHPKVRSPGKITRNPFFNFLRDFRAANRGLSISEISQKGAEAWRNMKREDKIAYYKMAKEAPSPIKSIRLKKHKSNKRRRYNRKIYHKSDNIPRNNDQKQNSAEKLNPGNNENVTQ</sequence>
<comment type="caution">
    <text evidence="3">The sequence shown here is derived from an EMBL/GenBank/DDBJ whole genome shotgun (WGS) entry which is preliminary data.</text>
</comment>
<evidence type="ECO:0000313" key="3">
    <source>
        <dbReference type="EMBL" id="KAF7285475.1"/>
    </source>
</evidence>
<organism evidence="3 4">
    <name type="scientific">Rhynchophorus ferrugineus</name>
    <name type="common">Red palm weevil</name>
    <name type="synonym">Curculio ferrugineus</name>
    <dbReference type="NCBI Taxonomy" id="354439"/>
    <lineage>
        <taxon>Eukaryota</taxon>
        <taxon>Metazoa</taxon>
        <taxon>Ecdysozoa</taxon>
        <taxon>Arthropoda</taxon>
        <taxon>Hexapoda</taxon>
        <taxon>Insecta</taxon>
        <taxon>Pterygota</taxon>
        <taxon>Neoptera</taxon>
        <taxon>Endopterygota</taxon>
        <taxon>Coleoptera</taxon>
        <taxon>Polyphaga</taxon>
        <taxon>Cucujiformia</taxon>
        <taxon>Curculionidae</taxon>
        <taxon>Dryophthorinae</taxon>
        <taxon>Rhynchophorus</taxon>
    </lineage>
</organism>
<feature type="compositionally biased region" description="Polar residues" evidence="1">
    <location>
        <begin position="105"/>
        <end position="129"/>
    </location>
</feature>
<dbReference type="Proteomes" id="UP000625711">
    <property type="component" value="Unassembled WGS sequence"/>
</dbReference>
<dbReference type="AlphaFoldDB" id="A0A834IX24"/>
<dbReference type="SMART" id="SM00398">
    <property type="entry name" value="HMG"/>
    <property type="match status" value="1"/>
</dbReference>